<keyword evidence="2" id="KW-1185">Reference proteome</keyword>
<proteinExistence type="predicted"/>
<sequence>MSPSHRLINTFQTRMNASEIRRMKLISKDMKYLIERGARHLTKQRIFRITFTEVSGALSGKPLKSLFCSIFRLRLVRTVLREGVSTTLKSSASRIFLGFAHIAIFSQLGCGMYVFFIIFSKINITLDFCDQLQRLFRENRIICESVDFAPSNYNDVKKLTIVDRLLSATEATSFLLVDYEHSIYSGFPLSTIFSLQLHIVNPIVKLNICISRNRTISMIDRPKRRCCERHTKNANTTRIKTAIRIFSTIPYHAARITLYYYILLNCYIIVLALIFIVTCYYRYFIRNKVSCTADTFYFLLLFNPILFCLIEPNICYSLYVIQSEGGVSRPLSRQSVRIKASKQHVVGLRKVLRKGIPLFAPKWDKVVHRPLKIQRPAQSRKILNILSHSCVTGTLKCIMI</sequence>
<protein>
    <submittedName>
        <fullName evidence="3">F-box domain-containing protein</fullName>
    </submittedName>
</protein>
<feature type="transmembrane region" description="Helical" evidence="1">
    <location>
        <begin position="258"/>
        <end position="284"/>
    </location>
</feature>
<name>A0A1I7W948_HETBA</name>
<accession>A0A1I7W948</accession>
<dbReference type="Proteomes" id="UP000095283">
    <property type="component" value="Unplaced"/>
</dbReference>
<reference evidence="3" key="1">
    <citation type="submission" date="2016-11" db="UniProtKB">
        <authorList>
            <consortium name="WormBaseParasite"/>
        </authorList>
    </citation>
    <scope>IDENTIFICATION</scope>
</reference>
<keyword evidence="1" id="KW-1133">Transmembrane helix</keyword>
<evidence type="ECO:0000256" key="1">
    <source>
        <dbReference type="SAM" id="Phobius"/>
    </source>
</evidence>
<evidence type="ECO:0000313" key="2">
    <source>
        <dbReference type="Proteomes" id="UP000095283"/>
    </source>
</evidence>
<evidence type="ECO:0000313" key="3">
    <source>
        <dbReference type="WBParaSite" id="Hba_01177"/>
    </source>
</evidence>
<dbReference type="WBParaSite" id="Hba_01177">
    <property type="protein sequence ID" value="Hba_01177"/>
    <property type="gene ID" value="Hba_01177"/>
</dbReference>
<feature type="transmembrane region" description="Helical" evidence="1">
    <location>
        <begin position="296"/>
        <end position="319"/>
    </location>
</feature>
<dbReference type="AlphaFoldDB" id="A0A1I7W948"/>
<keyword evidence="1" id="KW-0472">Membrane</keyword>
<organism evidence="2 3">
    <name type="scientific">Heterorhabditis bacteriophora</name>
    <name type="common">Entomopathogenic nematode worm</name>
    <dbReference type="NCBI Taxonomy" id="37862"/>
    <lineage>
        <taxon>Eukaryota</taxon>
        <taxon>Metazoa</taxon>
        <taxon>Ecdysozoa</taxon>
        <taxon>Nematoda</taxon>
        <taxon>Chromadorea</taxon>
        <taxon>Rhabditida</taxon>
        <taxon>Rhabditina</taxon>
        <taxon>Rhabditomorpha</taxon>
        <taxon>Strongyloidea</taxon>
        <taxon>Heterorhabditidae</taxon>
        <taxon>Heterorhabditis</taxon>
    </lineage>
</organism>
<keyword evidence="1" id="KW-0812">Transmembrane</keyword>
<feature type="transmembrane region" description="Helical" evidence="1">
    <location>
        <begin position="95"/>
        <end position="119"/>
    </location>
</feature>